<evidence type="ECO:0000256" key="1">
    <source>
        <dbReference type="ARBA" id="ARBA00023122"/>
    </source>
</evidence>
<dbReference type="RefSeq" id="WP_192732371.1">
    <property type="nucleotide sequence ID" value="NZ_BAAAVL010000011.1"/>
</dbReference>
<feature type="domain" description="CBS" evidence="3">
    <location>
        <begin position="71"/>
        <end position="130"/>
    </location>
</feature>
<reference evidence="4 5" key="1">
    <citation type="submission" date="2020-10" db="EMBL/GenBank/DDBJ databases">
        <title>Sequencing the genomes of 1000 actinobacteria strains.</title>
        <authorList>
            <person name="Klenk H.-P."/>
        </authorList>
    </citation>
    <scope>NUCLEOTIDE SEQUENCE [LARGE SCALE GENOMIC DNA]</scope>
    <source>
        <strain evidence="4 5">DSM 7307</strain>
    </source>
</reference>
<sequence>MKISNCMTTNVQITDPEQTLQDVALMMGRLDTGILPVGENDRLVGMITDRDIAIRGVAEGRGPKTKVRDVMSTDVKYCFEDEDVEDVLHNMGDLRVRRLPVLSRKKRLVGIISLGDLAMKGSAKETGKALGGISQRGGAHSQTAH</sequence>
<comment type="caution">
    <text evidence="4">The sequence shown here is derived from an EMBL/GenBank/DDBJ whole genome shotgun (WGS) entry which is preliminary data.</text>
</comment>
<dbReference type="SUPFAM" id="SSF54631">
    <property type="entry name" value="CBS-domain pair"/>
    <property type="match status" value="1"/>
</dbReference>
<name>A0ABR9J0K2_RHIVS</name>
<dbReference type="CDD" id="cd04622">
    <property type="entry name" value="CBS_pair_HRP1_like"/>
    <property type="match status" value="1"/>
</dbReference>
<dbReference type="Gene3D" id="3.10.580.10">
    <property type="entry name" value="CBS-domain"/>
    <property type="match status" value="1"/>
</dbReference>
<keyword evidence="1 2" id="KW-0129">CBS domain</keyword>
<dbReference type="InterPro" id="IPR051257">
    <property type="entry name" value="Diverse_CBS-Domain"/>
</dbReference>
<dbReference type="Pfam" id="PF00571">
    <property type="entry name" value="CBS"/>
    <property type="match status" value="2"/>
</dbReference>
<organism evidence="4 5">
    <name type="scientific">Rhizobium viscosum</name>
    <name type="common">Arthrobacter viscosus</name>
    <dbReference type="NCBI Taxonomy" id="1673"/>
    <lineage>
        <taxon>Bacteria</taxon>
        <taxon>Pseudomonadati</taxon>
        <taxon>Pseudomonadota</taxon>
        <taxon>Alphaproteobacteria</taxon>
        <taxon>Hyphomicrobiales</taxon>
        <taxon>Rhizobiaceae</taxon>
        <taxon>Rhizobium/Agrobacterium group</taxon>
        <taxon>Rhizobium</taxon>
    </lineage>
</organism>
<proteinExistence type="predicted"/>
<evidence type="ECO:0000313" key="4">
    <source>
        <dbReference type="EMBL" id="MBE1508838.1"/>
    </source>
</evidence>
<gene>
    <name evidence="4" type="ORF">H4W29_006083</name>
</gene>
<evidence type="ECO:0000259" key="3">
    <source>
        <dbReference type="PROSITE" id="PS51371"/>
    </source>
</evidence>
<dbReference type="SMART" id="SM00116">
    <property type="entry name" value="CBS"/>
    <property type="match status" value="2"/>
</dbReference>
<keyword evidence="5" id="KW-1185">Reference proteome</keyword>
<dbReference type="InterPro" id="IPR046342">
    <property type="entry name" value="CBS_dom_sf"/>
</dbReference>
<feature type="domain" description="CBS" evidence="3">
    <location>
        <begin position="7"/>
        <end position="64"/>
    </location>
</feature>
<dbReference type="PANTHER" id="PTHR43080:SF2">
    <property type="entry name" value="CBS DOMAIN-CONTAINING PROTEIN"/>
    <property type="match status" value="1"/>
</dbReference>
<protein>
    <submittedName>
        <fullName evidence="4">CBS domain-containing protein</fullName>
    </submittedName>
</protein>
<evidence type="ECO:0000313" key="5">
    <source>
        <dbReference type="Proteomes" id="UP000620262"/>
    </source>
</evidence>
<accession>A0ABR9J0K2</accession>
<dbReference type="PROSITE" id="PS51371">
    <property type="entry name" value="CBS"/>
    <property type="match status" value="2"/>
</dbReference>
<dbReference type="PANTHER" id="PTHR43080">
    <property type="entry name" value="CBS DOMAIN-CONTAINING PROTEIN CBSX3, MITOCHONDRIAL"/>
    <property type="match status" value="1"/>
</dbReference>
<dbReference type="InterPro" id="IPR000644">
    <property type="entry name" value="CBS_dom"/>
</dbReference>
<dbReference type="EMBL" id="JADBEC010000002">
    <property type="protein sequence ID" value="MBE1508838.1"/>
    <property type="molecule type" value="Genomic_DNA"/>
</dbReference>
<dbReference type="Proteomes" id="UP000620262">
    <property type="component" value="Unassembled WGS sequence"/>
</dbReference>
<evidence type="ECO:0000256" key="2">
    <source>
        <dbReference type="PROSITE-ProRule" id="PRU00703"/>
    </source>
</evidence>